<feature type="transmembrane region" description="Helical" evidence="1">
    <location>
        <begin position="169"/>
        <end position="187"/>
    </location>
</feature>
<proteinExistence type="predicted"/>
<evidence type="ECO:0000313" key="2">
    <source>
        <dbReference type="EMBL" id="GMS84585.1"/>
    </source>
</evidence>
<dbReference type="EMBL" id="BTSX01000002">
    <property type="protein sequence ID" value="GMS84585.1"/>
    <property type="molecule type" value="Genomic_DNA"/>
</dbReference>
<organism evidence="2 3">
    <name type="scientific">Pristionchus entomophagus</name>
    <dbReference type="NCBI Taxonomy" id="358040"/>
    <lineage>
        <taxon>Eukaryota</taxon>
        <taxon>Metazoa</taxon>
        <taxon>Ecdysozoa</taxon>
        <taxon>Nematoda</taxon>
        <taxon>Chromadorea</taxon>
        <taxon>Rhabditida</taxon>
        <taxon>Rhabditina</taxon>
        <taxon>Diplogasteromorpha</taxon>
        <taxon>Diplogasteroidea</taxon>
        <taxon>Neodiplogasteridae</taxon>
        <taxon>Pristionchus</taxon>
    </lineage>
</organism>
<accession>A0AAV5SWX0</accession>
<keyword evidence="3" id="KW-1185">Reference proteome</keyword>
<dbReference type="Proteomes" id="UP001432027">
    <property type="component" value="Unassembled WGS sequence"/>
</dbReference>
<keyword evidence="1" id="KW-0812">Transmembrane</keyword>
<keyword evidence="1" id="KW-1133">Transmembrane helix</keyword>
<dbReference type="InterPro" id="IPR040128">
    <property type="entry name" value="T25E4.2-like"/>
</dbReference>
<feature type="transmembrane region" description="Helical" evidence="1">
    <location>
        <begin position="400"/>
        <end position="427"/>
    </location>
</feature>
<keyword evidence="1" id="KW-0472">Membrane</keyword>
<protein>
    <submittedName>
        <fullName evidence="2">Uncharacterized protein</fullName>
    </submittedName>
</protein>
<reference evidence="2" key="1">
    <citation type="submission" date="2023-10" db="EMBL/GenBank/DDBJ databases">
        <title>Genome assembly of Pristionchus species.</title>
        <authorList>
            <person name="Yoshida K."/>
            <person name="Sommer R.J."/>
        </authorList>
    </citation>
    <scope>NUCLEOTIDE SEQUENCE</scope>
    <source>
        <strain evidence="2">RS0144</strain>
    </source>
</reference>
<feature type="transmembrane region" description="Helical" evidence="1">
    <location>
        <begin position="193"/>
        <end position="211"/>
    </location>
</feature>
<dbReference type="PANTHER" id="PTHR22714">
    <property type="entry name" value="PROTEIN CBG02446-RELATED"/>
    <property type="match status" value="1"/>
</dbReference>
<evidence type="ECO:0000313" key="3">
    <source>
        <dbReference type="Proteomes" id="UP001432027"/>
    </source>
</evidence>
<name>A0AAV5SWX0_9BILA</name>
<dbReference type="AlphaFoldDB" id="A0AAV5SWX0"/>
<dbReference type="Gene3D" id="3.40.190.10">
    <property type="entry name" value="Periplasmic binding protein-like II"/>
    <property type="match status" value="1"/>
</dbReference>
<dbReference type="PANTHER" id="PTHR22714:SF7">
    <property type="entry name" value="SOLUTE-BINDING PROTEIN FAMILY 3_N-TERMINAL DOMAIN-CONTAINING PROTEIN"/>
    <property type="match status" value="1"/>
</dbReference>
<dbReference type="SUPFAM" id="SSF53850">
    <property type="entry name" value="Periplasmic binding protein-like II"/>
    <property type="match status" value="1"/>
</dbReference>
<evidence type="ECO:0000256" key="1">
    <source>
        <dbReference type="SAM" id="Phobius"/>
    </source>
</evidence>
<comment type="caution">
    <text evidence="2">The sequence shown here is derived from an EMBL/GenBank/DDBJ whole genome shotgun (WGS) entry which is preliminary data.</text>
</comment>
<gene>
    <name evidence="2" type="ORF">PENTCL1PPCAC_6760</name>
</gene>
<feature type="non-terminal residue" evidence="2">
    <location>
        <position position="1"/>
    </location>
</feature>
<feature type="transmembrane region" description="Helical" evidence="1">
    <location>
        <begin position="123"/>
        <end position="148"/>
    </location>
</feature>
<sequence length="479" mass="55410">SPSSPLPILTLGWVHEDFPVLFKEVDGNLTGIYVEMWNTWARQVGYQLVFVQGDGYGGWTPGPSGWNGLLGMIDNGTINATLDKYSYRPVRFQTFRSSVPVLYSKDTFFDARYMEDGSMAIDFVVFPSLVLLLFFISVIVVTLAEILLFIIRLDIKNKRRKGNGWKMKVLYFWQDYLFLSPSILSFFDPRSVPLSSFSFYLLAMLVVINAYQAQFKGNSNVIIFRRTLLTDLVSSLKGGSKALMVASPSLIYDEQMMELYGMNVRNDSFRLQIEPDYEKMAVKVCDDERVIAYVPDYRLSTVDPSNLFRPPCDFVEVDSSVSPPNLKTADSIKEEQPFVFYFYKQNFNRRMAEKFNQIILKLYDYDIRYTVHWKRWTNRPMKKTRSFMEIGNTPVTLSRVFILFIAPSIAFASSFLLFIIEIIHAILFDNRRFSPSHNNLSSILIDGNWRLKEEGRMERAESIMGEALPRDKYDPCTIM</sequence>